<reference evidence="3" key="1">
    <citation type="journal article" date="2019" name="Curr. Biol.">
        <title>Genome Sequence of Striga asiatica Provides Insight into the Evolution of Plant Parasitism.</title>
        <authorList>
            <person name="Yoshida S."/>
            <person name="Kim S."/>
            <person name="Wafula E.K."/>
            <person name="Tanskanen J."/>
            <person name="Kim Y.M."/>
            <person name="Honaas L."/>
            <person name="Yang Z."/>
            <person name="Spallek T."/>
            <person name="Conn C.E."/>
            <person name="Ichihashi Y."/>
            <person name="Cheong K."/>
            <person name="Cui S."/>
            <person name="Der J.P."/>
            <person name="Gundlach H."/>
            <person name="Jiao Y."/>
            <person name="Hori C."/>
            <person name="Ishida J.K."/>
            <person name="Kasahara H."/>
            <person name="Kiba T."/>
            <person name="Kim M.S."/>
            <person name="Koo N."/>
            <person name="Laohavisit A."/>
            <person name="Lee Y.H."/>
            <person name="Lumba S."/>
            <person name="McCourt P."/>
            <person name="Mortimer J.C."/>
            <person name="Mutuku J.M."/>
            <person name="Nomura T."/>
            <person name="Sasaki-Sekimoto Y."/>
            <person name="Seto Y."/>
            <person name="Wang Y."/>
            <person name="Wakatake T."/>
            <person name="Sakakibara H."/>
            <person name="Demura T."/>
            <person name="Yamaguchi S."/>
            <person name="Yoneyama K."/>
            <person name="Manabe R.I."/>
            <person name="Nelson D.C."/>
            <person name="Schulman A.H."/>
            <person name="Timko M.P."/>
            <person name="dePamphilis C.W."/>
            <person name="Choi D."/>
            <person name="Shirasu K."/>
        </authorList>
    </citation>
    <scope>NUCLEOTIDE SEQUENCE [LARGE SCALE GENOMIC DNA]</scope>
    <source>
        <strain evidence="3">cv. UVA1</strain>
    </source>
</reference>
<evidence type="ECO:0000313" key="3">
    <source>
        <dbReference type="Proteomes" id="UP000325081"/>
    </source>
</evidence>
<accession>A0A5A7QMV3</accession>
<dbReference type="GO" id="GO:0006508">
    <property type="term" value="P:proteolysis"/>
    <property type="evidence" value="ECO:0007669"/>
    <property type="project" value="UniProtKB-KW"/>
</dbReference>
<sequence>MPQLSLPTVTTPSAAVCHHNLSRRASAARHRRWLRHKMLRHNPTPSSTPSLSTSQIVCGRRKPSVRAVVGGAWGNSLDGRLPEPEWKLGGSTVGGEEDARR</sequence>
<feature type="region of interest" description="Disordered" evidence="1">
    <location>
        <begin position="73"/>
        <end position="101"/>
    </location>
</feature>
<proteinExistence type="predicted"/>
<protein>
    <submittedName>
        <fullName evidence="2">Eukaryotic aspartyl protease family protein</fullName>
    </submittedName>
</protein>
<dbReference type="GO" id="GO:0008233">
    <property type="term" value="F:peptidase activity"/>
    <property type="evidence" value="ECO:0007669"/>
    <property type="project" value="UniProtKB-KW"/>
</dbReference>
<comment type="caution">
    <text evidence="2">The sequence shown here is derived from an EMBL/GenBank/DDBJ whole genome shotgun (WGS) entry which is preliminary data.</text>
</comment>
<evidence type="ECO:0000313" key="2">
    <source>
        <dbReference type="EMBL" id="GER46228.1"/>
    </source>
</evidence>
<evidence type="ECO:0000256" key="1">
    <source>
        <dbReference type="SAM" id="MobiDB-lite"/>
    </source>
</evidence>
<gene>
    <name evidence="2" type="ORF">STAS_23253</name>
</gene>
<keyword evidence="2" id="KW-0645">Protease</keyword>
<organism evidence="2 3">
    <name type="scientific">Striga asiatica</name>
    <name type="common">Asiatic witchweed</name>
    <name type="synonym">Buchnera asiatica</name>
    <dbReference type="NCBI Taxonomy" id="4170"/>
    <lineage>
        <taxon>Eukaryota</taxon>
        <taxon>Viridiplantae</taxon>
        <taxon>Streptophyta</taxon>
        <taxon>Embryophyta</taxon>
        <taxon>Tracheophyta</taxon>
        <taxon>Spermatophyta</taxon>
        <taxon>Magnoliopsida</taxon>
        <taxon>eudicotyledons</taxon>
        <taxon>Gunneridae</taxon>
        <taxon>Pentapetalae</taxon>
        <taxon>asterids</taxon>
        <taxon>lamiids</taxon>
        <taxon>Lamiales</taxon>
        <taxon>Orobanchaceae</taxon>
        <taxon>Buchnereae</taxon>
        <taxon>Striga</taxon>
    </lineage>
</organism>
<dbReference type="AlphaFoldDB" id="A0A5A7QMV3"/>
<dbReference type="EMBL" id="BKCP01007482">
    <property type="protein sequence ID" value="GER46228.1"/>
    <property type="molecule type" value="Genomic_DNA"/>
</dbReference>
<keyword evidence="2" id="KW-0378">Hydrolase</keyword>
<name>A0A5A7QMV3_STRAF</name>
<dbReference type="Proteomes" id="UP000325081">
    <property type="component" value="Unassembled WGS sequence"/>
</dbReference>
<keyword evidence="3" id="KW-1185">Reference proteome</keyword>